<evidence type="ECO:0000313" key="2">
    <source>
        <dbReference type="EMBL" id="GIY41439.1"/>
    </source>
</evidence>
<sequence length="183" mass="20666">MRADNCFLEGFCFLEGCQSRFIFNGTSVVYSYVLSQRTVSAEDIVSLVHFPGGGENLCEKFESFHIIRDRKQPYSFTTKSERDLKHNYFEGTLEIDKHSNIQLLQQSVQKLTAVNSTPEIATEENEEKCTISSSTPASNNLPGSSIGDYHGMMAWEQGQMDYEGIDSSENIINRLSFLIHQSV</sequence>
<reference evidence="2 3" key="1">
    <citation type="submission" date="2021-06" db="EMBL/GenBank/DDBJ databases">
        <title>Caerostris extrusa draft genome.</title>
        <authorList>
            <person name="Kono N."/>
            <person name="Arakawa K."/>
        </authorList>
    </citation>
    <scope>NUCLEOTIDE SEQUENCE [LARGE SCALE GENOMIC DNA]</scope>
</reference>
<dbReference type="Proteomes" id="UP001054945">
    <property type="component" value="Unassembled WGS sequence"/>
</dbReference>
<feature type="compositionally biased region" description="Polar residues" evidence="1">
    <location>
        <begin position="130"/>
        <end position="143"/>
    </location>
</feature>
<evidence type="ECO:0000256" key="1">
    <source>
        <dbReference type="SAM" id="MobiDB-lite"/>
    </source>
</evidence>
<dbReference type="EMBL" id="BPLR01010715">
    <property type="protein sequence ID" value="GIY41439.1"/>
    <property type="molecule type" value="Genomic_DNA"/>
</dbReference>
<dbReference type="AlphaFoldDB" id="A0AAV4T8B9"/>
<keyword evidence="3" id="KW-1185">Reference proteome</keyword>
<organism evidence="2 3">
    <name type="scientific">Caerostris extrusa</name>
    <name type="common">Bark spider</name>
    <name type="synonym">Caerostris bankana</name>
    <dbReference type="NCBI Taxonomy" id="172846"/>
    <lineage>
        <taxon>Eukaryota</taxon>
        <taxon>Metazoa</taxon>
        <taxon>Ecdysozoa</taxon>
        <taxon>Arthropoda</taxon>
        <taxon>Chelicerata</taxon>
        <taxon>Arachnida</taxon>
        <taxon>Araneae</taxon>
        <taxon>Araneomorphae</taxon>
        <taxon>Entelegynae</taxon>
        <taxon>Araneoidea</taxon>
        <taxon>Araneidae</taxon>
        <taxon>Caerostris</taxon>
    </lineage>
</organism>
<gene>
    <name evidence="2" type="ORF">CEXT_631991</name>
</gene>
<feature type="region of interest" description="Disordered" evidence="1">
    <location>
        <begin position="126"/>
        <end position="145"/>
    </location>
</feature>
<name>A0AAV4T8B9_CAEEX</name>
<proteinExistence type="predicted"/>
<accession>A0AAV4T8B9</accession>
<evidence type="ECO:0000313" key="3">
    <source>
        <dbReference type="Proteomes" id="UP001054945"/>
    </source>
</evidence>
<protein>
    <submittedName>
        <fullName evidence="2">Uncharacterized protein</fullName>
    </submittedName>
</protein>
<comment type="caution">
    <text evidence="2">The sequence shown here is derived from an EMBL/GenBank/DDBJ whole genome shotgun (WGS) entry which is preliminary data.</text>
</comment>